<reference evidence="2 3" key="1">
    <citation type="submission" date="2019-11" db="EMBL/GenBank/DDBJ databases">
        <title>Pedobacter sp. HMF7647 Genome sequencing and assembly.</title>
        <authorList>
            <person name="Kang H."/>
            <person name="Kim H."/>
            <person name="Joh K."/>
        </authorList>
    </citation>
    <scope>NUCLEOTIDE SEQUENCE [LARGE SCALE GENOMIC DNA]</scope>
    <source>
        <strain evidence="2 3">HMF7647</strain>
    </source>
</reference>
<name>A0A7K1YD97_9SPHI</name>
<dbReference type="GO" id="GO:0017171">
    <property type="term" value="F:serine hydrolase activity"/>
    <property type="evidence" value="ECO:0007669"/>
    <property type="project" value="TreeGrafter"/>
</dbReference>
<keyword evidence="2" id="KW-0378">Hydrolase</keyword>
<dbReference type="AlphaFoldDB" id="A0A7K1YD97"/>
<dbReference type="InterPro" id="IPR029058">
    <property type="entry name" value="AB_hydrolase_fold"/>
</dbReference>
<keyword evidence="3" id="KW-1185">Reference proteome</keyword>
<evidence type="ECO:0000313" key="2">
    <source>
        <dbReference type="EMBL" id="MXV52555.1"/>
    </source>
</evidence>
<dbReference type="EMBL" id="WVHT01000008">
    <property type="protein sequence ID" value="MXV52555.1"/>
    <property type="molecule type" value="Genomic_DNA"/>
</dbReference>
<evidence type="ECO:0000259" key="1">
    <source>
        <dbReference type="Pfam" id="PF00561"/>
    </source>
</evidence>
<dbReference type="PANTHER" id="PTHR46331">
    <property type="entry name" value="VALACYCLOVIR HYDROLASE"/>
    <property type="match status" value="1"/>
</dbReference>
<dbReference type="PRINTS" id="PR00111">
    <property type="entry name" value="ABHYDROLASE"/>
</dbReference>
<accession>A0A7K1YD97</accession>
<organism evidence="2 3">
    <name type="scientific">Hufsiella arboris</name>
    <dbReference type="NCBI Taxonomy" id="2695275"/>
    <lineage>
        <taxon>Bacteria</taxon>
        <taxon>Pseudomonadati</taxon>
        <taxon>Bacteroidota</taxon>
        <taxon>Sphingobacteriia</taxon>
        <taxon>Sphingobacteriales</taxon>
        <taxon>Sphingobacteriaceae</taxon>
        <taxon>Hufsiella</taxon>
    </lineage>
</organism>
<dbReference type="Pfam" id="PF00561">
    <property type="entry name" value="Abhydrolase_1"/>
    <property type="match status" value="1"/>
</dbReference>
<comment type="caution">
    <text evidence="2">The sequence shown here is derived from an EMBL/GenBank/DDBJ whole genome shotgun (WGS) entry which is preliminary data.</text>
</comment>
<dbReference type="RefSeq" id="WP_160845730.1">
    <property type="nucleotide sequence ID" value="NZ_WVHT01000008.1"/>
</dbReference>
<protein>
    <submittedName>
        <fullName evidence="2">Alpha/beta fold hydrolase</fullName>
    </submittedName>
</protein>
<evidence type="ECO:0000313" key="3">
    <source>
        <dbReference type="Proteomes" id="UP000466586"/>
    </source>
</evidence>
<feature type="domain" description="AB hydrolase-1" evidence="1">
    <location>
        <begin position="33"/>
        <end position="133"/>
    </location>
</feature>
<dbReference type="SUPFAM" id="SSF53474">
    <property type="entry name" value="alpha/beta-Hydrolases"/>
    <property type="match status" value="1"/>
</dbReference>
<dbReference type="Gene3D" id="3.40.50.1820">
    <property type="entry name" value="alpha/beta hydrolase"/>
    <property type="match status" value="1"/>
</dbReference>
<sequence>MADISNSESAQFKGHALVNGVDLYYEIYGRGEPLVLIPGGGSTIECSFGRILSRLAEKWQVITLDLQNHGRSGFRDFPQTFEQDADDVAGLLKHIGVSKANFLGFSNGGTTAMQIALRFPELVEKLIAIAATCKRDGLIQSFFEGMAHVTLADMPQQLKDAFLAVNPDEDKLQISFERDRDRMLAFEDWSDEQIKAIVCPTLIINGDRDVTTIEHSLELHRLIAGSRLAIIPGVHGEYIGEILSAENDDLISATLKIINNFLNENNAKP</sequence>
<dbReference type="Proteomes" id="UP000466586">
    <property type="component" value="Unassembled WGS sequence"/>
</dbReference>
<dbReference type="InterPro" id="IPR000073">
    <property type="entry name" value="AB_hydrolase_1"/>
</dbReference>
<proteinExistence type="predicted"/>
<dbReference type="PANTHER" id="PTHR46331:SF2">
    <property type="entry name" value="VALACYCLOVIR HYDROLASE"/>
    <property type="match status" value="1"/>
</dbReference>
<gene>
    <name evidence="2" type="ORF">GS399_16390</name>
</gene>